<evidence type="ECO:0000313" key="9">
    <source>
        <dbReference type="EMBL" id="MBS8261117.1"/>
    </source>
</evidence>
<dbReference type="InterPro" id="IPR036145">
    <property type="entry name" value="MinC_C_sf"/>
</dbReference>
<evidence type="ECO:0000256" key="5">
    <source>
        <dbReference type="ARBA" id="ARBA00025606"/>
    </source>
</evidence>
<dbReference type="GO" id="GO:0000902">
    <property type="term" value="P:cell morphogenesis"/>
    <property type="evidence" value="ECO:0007669"/>
    <property type="project" value="InterPro"/>
</dbReference>
<comment type="function">
    <text evidence="5 6">Cell division inhibitor that blocks the formation of polar Z ring septums. Rapidly oscillates between the poles of the cell to destabilize FtsZ filaments that have formed before they mature into polar Z rings. Prevents FtsZ polymerization.</text>
</comment>
<evidence type="ECO:0000256" key="4">
    <source>
        <dbReference type="ARBA" id="ARBA00023306"/>
    </source>
</evidence>
<accession>A0A944CEH0</accession>
<dbReference type="GO" id="GO:0000917">
    <property type="term" value="P:division septum assembly"/>
    <property type="evidence" value="ECO:0007669"/>
    <property type="project" value="UniProtKB-KW"/>
</dbReference>
<evidence type="ECO:0000256" key="6">
    <source>
        <dbReference type="HAMAP-Rule" id="MF_00267"/>
    </source>
</evidence>
<keyword evidence="2 6" id="KW-0132">Cell division</keyword>
<dbReference type="RefSeq" id="WP_213216571.1">
    <property type="nucleotide sequence ID" value="NZ_QTKU01000003.1"/>
</dbReference>
<dbReference type="HAMAP" id="MF_00267">
    <property type="entry name" value="MinC"/>
    <property type="match status" value="1"/>
</dbReference>
<dbReference type="PANTHER" id="PTHR34108:SF1">
    <property type="entry name" value="SEPTUM SITE-DETERMINING PROTEIN MINC"/>
    <property type="match status" value="1"/>
</dbReference>
<dbReference type="InterPro" id="IPR016098">
    <property type="entry name" value="CAP/MinC_C"/>
</dbReference>
<evidence type="ECO:0000313" key="10">
    <source>
        <dbReference type="Proteomes" id="UP000705379"/>
    </source>
</evidence>
<reference evidence="9" key="1">
    <citation type="submission" date="2018-08" db="EMBL/GenBank/DDBJ databases">
        <authorList>
            <person name="Jin W."/>
            <person name="Wang H."/>
            <person name="Yang Y."/>
            <person name="Li M."/>
            <person name="Liu J."/>
        </authorList>
    </citation>
    <scope>NUCLEOTIDE SEQUENCE</scope>
    <source>
        <strain evidence="9">AESS21</strain>
    </source>
</reference>
<keyword evidence="4 6" id="KW-0131">Cell cycle</keyword>
<dbReference type="Gene3D" id="3.30.70.260">
    <property type="match status" value="1"/>
</dbReference>
<evidence type="ECO:0000256" key="1">
    <source>
        <dbReference type="ARBA" id="ARBA00006291"/>
    </source>
</evidence>
<sequence length="262" mass="27480">MKFKGKSFIAIVLTPETPSDAWFAELDRIISRTPGFFIDRPIILDVRGRKMPIEELEELLAGLAERSIRVMGIDGVSGTRLKPGMPPSFGGGRLASDVEVPDPQPGTSGEAEEDKPEAPKAKGTQASAGNGKNGKTEGASDEPIRVATGPAPDGQSIVITEPVRSGQSVMHPAGDVTILGSVSSGAEVIAGGSIHVYGALRGRALAGVSGNDNARIFCTKLDAELVSINGLYQIADDFSGDVLSKAAQIRFENEKLIFEPLA</sequence>
<dbReference type="NCBIfam" id="TIGR01222">
    <property type="entry name" value="minC"/>
    <property type="match status" value="1"/>
</dbReference>
<dbReference type="EMBL" id="QTKU01000003">
    <property type="protein sequence ID" value="MBS8261117.1"/>
    <property type="molecule type" value="Genomic_DNA"/>
</dbReference>
<evidence type="ECO:0000256" key="2">
    <source>
        <dbReference type="ARBA" id="ARBA00022618"/>
    </source>
</evidence>
<dbReference type="AlphaFoldDB" id="A0A944CEH0"/>
<proteinExistence type="inferred from homology"/>
<evidence type="ECO:0000256" key="7">
    <source>
        <dbReference type="SAM" id="MobiDB-lite"/>
    </source>
</evidence>
<gene>
    <name evidence="6" type="primary">minC</name>
    <name evidence="9" type="ORF">DYI23_12900</name>
</gene>
<name>A0A944CEH0_9HYPH</name>
<evidence type="ECO:0000259" key="8">
    <source>
        <dbReference type="Pfam" id="PF03775"/>
    </source>
</evidence>
<dbReference type="Gene3D" id="2.160.20.70">
    <property type="match status" value="1"/>
</dbReference>
<feature type="domain" description="Septum formation inhibitor MinC C-terminal" evidence="8">
    <location>
        <begin position="158"/>
        <end position="258"/>
    </location>
</feature>
<protein>
    <recommendedName>
        <fullName evidence="6">Probable septum site-determining protein MinC</fullName>
    </recommendedName>
</protein>
<dbReference type="PANTHER" id="PTHR34108">
    <property type="entry name" value="SEPTUM SITE-DETERMINING PROTEIN MINC"/>
    <property type="match status" value="1"/>
</dbReference>
<evidence type="ECO:0000256" key="3">
    <source>
        <dbReference type="ARBA" id="ARBA00023210"/>
    </source>
</evidence>
<organism evidence="9 10">
    <name type="scientific">Roseibium polysiphoniae</name>
    <dbReference type="NCBI Taxonomy" id="2571221"/>
    <lineage>
        <taxon>Bacteria</taxon>
        <taxon>Pseudomonadati</taxon>
        <taxon>Pseudomonadota</taxon>
        <taxon>Alphaproteobacteria</taxon>
        <taxon>Hyphomicrobiales</taxon>
        <taxon>Stappiaceae</taxon>
        <taxon>Roseibium</taxon>
    </lineage>
</organism>
<dbReference type="Pfam" id="PF03775">
    <property type="entry name" value="MinC_C"/>
    <property type="match status" value="1"/>
</dbReference>
<dbReference type="SUPFAM" id="SSF63848">
    <property type="entry name" value="Cell-division inhibitor MinC, C-terminal domain"/>
    <property type="match status" value="1"/>
</dbReference>
<dbReference type="Proteomes" id="UP000705379">
    <property type="component" value="Unassembled WGS sequence"/>
</dbReference>
<dbReference type="InterPro" id="IPR005526">
    <property type="entry name" value="Septum_form_inhib_MinC_C"/>
</dbReference>
<feature type="region of interest" description="Disordered" evidence="7">
    <location>
        <begin position="77"/>
        <end position="155"/>
    </location>
</feature>
<reference evidence="9" key="2">
    <citation type="journal article" date="2021" name="Microorganisms">
        <title>Bacterial Dimethylsulfoniopropionate Biosynthesis in the East China Sea.</title>
        <authorList>
            <person name="Liu J."/>
            <person name="Zhang Y."/>
            <person name="Liu J."/>
            <person name="Zhong H."/>
            <person name="Williams B.T."/>
            <person name="Zheng Y."/>
            <person name="Curson A.R.J."/>
            <person name="Sun C."/>
            <person name="Sun H."/>
            <person name="Song D."/>
            <person name="Wagner Mackenzie B."/>
            <person name="Bermejo Martinez A."/>
            <person name="Todd J.D."/>
            <person name="Zhang X.H."/>
        </authorList>
    </citation>
    <scope>NUCLEOTIDE SEQUENCE</scope>
    <source>
        <strain evidence="9">AESS21</strain>
    </source>
</reference>
<comment type="subunit">
    <text evidence="6">Interacts with MinD and FtsZ.</text>
</comment>
<comment type="caution">
    <text evidence="9">The sequence shown here is derived from an EMBL/GenBank/DDBJ whole genome shotgun (WGS) entry which is preliminary data.</text>
</comment>
<dbReference type="GO" id="GO:1901891">
    <property type="term" value="P:regulation of cell septum assembly"/>
    <property type="evidence" value="ECO:0007669"/>
    <property type="project" value="InterPro"/>
</dbReference>
<comment type="similarity">
    <text evidence="1 6">Belongs to the MinC family.</text>
</comment>
<keyword evidence="3 6" id="KW-0717">Septation</keyword>
<dbReference type="InterPro" id="IPR013033">
    <property type="entry name" value="MinC"/>
</dbReference>